<name>A0A7X1G1J3_9SPHN</name>
<dbReference type="PANTHER" id="PTHR33361:SF2">
    <property type="entry name" value="DUF885 DOMAIN-CONTAINING PROTEIN"/>
    <property type="match status" value="1"/>
</dbReference>
<dbReference type="Proteomes" id="UP000551327">
    <property type="component" value="Unassembled WGS sequence"/>
</dbReference>
<evidence type="ECO:0000256" key="1">
    <source>
        <dbReference type="SAM" id="SignalP"/>
    </source>
</evidence>
<gene>
    <name evidence="2" type="ORF">H7F53_16625</name>
</gene>
<feature type="chain" id="PRO_5031211784" evidence="1">
    <location>
        <begin position="30"/>
        <end position="617"/>
    </location>
</feature>
<dbReference type="Pfam" id="PF05960">
    <property type="entry name" value="DUF885"/>
    <property type="match status" value="1"/>
</dbReference>
<organism evidence="2 3">
    <name type="scientific">Novosphingobium piscinae</name>
    <dbReference type="NCBI Taxonomy" id="1507448"/>
    <lineage>
        <taxon>Bacteria</taxon>
        <taxon>Pseudomonadati</taxon>
        <taxon>Pseudomonadota</taxon>
        <taxon>Alphaproteobacteria</taxon>
        <taxon>Sphingomonadales</taxon>
        <taxon>Sphingomonadaceae</taxon>
        <taxon>Novosphingobium</taxon>
    </lineage>
</organism>
<keyword evidence="1" id="KW-0732">Signal</keyword>
<dbReference type="AlphaFoldDB" id="A0A7X1G1J3"/>
<dbReference type="PROSITE" id="PS51318">
    <property type="entry name" value="TAT"/>
    <property type="match status" value="1"/>
</dbReference>
<feature type="signal peptide" evidence="1">
    <location>
        <begin position="1"/>
        <end position="29"/>
    </location>
</feature>
<evidence type="ECO:0000313" key="3">
    <source>
        <dbReference type="Proteomes" id="UP000551327"/>
    </source>
</evidence>
<evidence type="ECO:0000313" key="2">
    <source>
        <dbReference type="EMBL" id="MBC2670779.1"/>
    </source>
</evidence>
<dbReference type="PANTHER" id="PTHR33361">
    <property type="entry name" value="GLR0591 PROTEIN"/>
    <property type="match status" value="1"/>
</dbReference>
<comment type="caution">
    <text evidence="2">The sequence shown here is derived from an EMBL/GenBank/DDBJ whole genome shotgun (WGS) entry which is preliminary data.</text>
</comment>
<proteinExistence type="predicted"/>
<keyword evidence="3" id="KW-1185">Reference proteome</keyword>
<sequence>MTVALNRRHFLAGAATVSATLTPAAPAFALAPAEQQLTGLMDRLWDEQLRRFPETATACGADTGRHAPLRARLDPWSREAREDWVDWARSAARRIAAIDATALPEQTLVHRAVLLDHFGKIADLGTRYRFGASASDAWAPVAPYALSPATGPHRAIPELLDARHPVACKADCEAWLERLAAFPHALDAATESFRSDAAAGVVPAADLIGATLAQLGALRQRDGAADQLATGLAQRAGTAGVGGDWQARAAGLLDRAVQPALDRQIAALERARGQAGDAAGVWALGEGESFYRDALAWHTATTRTPEEIHALGREQVARLTAELEAVLGGLGLTQGALADRMTALARLPRERFADDQAGRAALLTGFAATLDRVRPMLPELFGVLPAVPGTVSPMPAGFAVTMGSVYVEGAAAGTTLYVDVVRTAGWSRHAIATTALREGIPARLWEAASGPRSGELPAIRRRGTRYGAHAEGWALYAEHVLDDEGFYAGDPASRAGYLHDHLLRMARAVADTGLHARRWSRDAALAYLIETAGRPRAEMQREVERLCTAPGQACAGLVGQAEWQRLRALARRMAGASFEPRQFHRLVQLGRAPFAVLDEVVATTFTKRLSVLATRRV</sequence>
<accession>A0A7X1G1J3</accession>
<dbReference type="InterPro" id="IPR006311">
    <property type="entry name" value="TAT_signal"/>
</dbReference>
<protein>
    <submittedName>
        <fullName evidence="2">DUF885 domain-containing protein</fullName>
    </submittedName>
</protein>
<dbReference type="EMBL" id="JACLAX010000029">
    <property type="protein sequence ID" value="MBC2670779.1"/>
    <property type="molecule type" value="Genomic_DNA"/>
</dbReference>
<reference evidence="2 3" key="1">
    <citation type="submission" date="2020-08" db="EMBL/GenBank/DDBJ databases">
        <title>The genome sequence of type strain Novosphingobium piscinae KCTC 42194.</title>
        <authorList>
            <person name="Liu Y."/>
        </authorList>
    </citation>
    <scope>NUCLEOTIDE SEQUENCE [LARGE SCALE GENOMIC DNA]</scope>
    <source>
        <strain evidence="2 3">KCTC 42194</strain>
    </source>
</reference>
<dbReference type="InterPro" id="IPR010281">
    <property type="entry name" value="DUF885"/>
</dbReference>
<dbReference type="RefSeq" id="WP_185680635.1">
    <property type="nucleotide sequence ID" value="NZ_JACLAX010000029.1"/>
</dbReference>